<organism evidence="1 2">
    <name type="scientific">Pyrus ussuriensis x Pyrus communis</name>
    <dbReference type="NCBI Taxonomy" id="2448454"/>
    <lineage>
        <taxon>Eukaryota</taxon>
        <taxon>Viridiplantae</taxon>
        <taxon>Streptophyta</taxon>
        <taxon>Embryophyta</taxon>
        <taxon>Tracheophyta</taxon>
        <taxon>Spermatophyta</taxon>
        <taxon>Magnoliopsida</taxon>
        <taxon>eudicotyledons</taxon>
        <taxon>Gunneridae</taxon>
        <taxon>Pentapetalae</taxon>
        <taxon>rosids</taxon>
        <taxon>fabids</taxon>
        <taxon>Rosales</taxon>
        <taxon>Rosaceae</taxon>
        <taxon>Amygdaloideae</taxon>
        <taxon>Maleae</taxon>
        <taxon>Pyrus</taxon>
    </lineage>
</organism>
<name>A0A5N5EWW8_9ROSA</name>
<dbReference type="Proteomes" id="UP000327157">
    <property type="component" value="Chromosome 7"/>
</dbReference>
<comment type="caution">
    <text evidence="1">The sequence shown here is derived from an EMBL/GenBank/DDBJ whole genome shotgun (WGS) entry which is preliminary data.</text>
</comment>
<evidence type="ECO:0000313" key="1">
    <source>
        <dbReference type="EMBL" id="KAB2595033.1"/>
    </source>
</evidence>
<proteinExistence type="predicted"/>
<dbReference type="AlphaFoldDB" id="A0A5N5EWW8"/>
<reference evidence="1 2" key="1">
    <citation type="submission" date="2019-09" db="EMBL/GenBank/DDBJ databases">
        <authorList>
            <person name="Ou C."/>
        </authorList>
    </citation>
    <scope>NUCLEOTIDE SEQUENCE [LARGE SCALE GENOMIC DNA]</scope>
    <source>
        <strain evidence="1">S2</strain>
        <tissue evidence="1">Leaf</tissue>
    </source>
</reference>
<evidence type="ECO:0000313" key="2">
    <source>
        <dbReference type="Proteomes" id="UP000327157"/>
    </source>
</evidence>
<reference evidence="2" key="2">
    <citation type="submission" date="2019-10" db="EMBL/GenBank/DDBJ databases">
        <title>A de novo genome assembly of a pear dwarfing rootstock.</title>
        <authorList>
            <person name="Wang F."/>
            <person name="Wang J."/>
            <person name="Li S."/>
            <person name="Zhang Y."/>
            <person name="Fang M."/>
            <person name="Ma L."/>
            <person name="Zhao Y."/>
            <person name="Jiang S."/>
        </authorList>
    </citation>
    <scope>NUCLEOTIDE SEQUENCE [LARGE SCALE GENOMIC DNA]</scope>
</reference>
<reference evidence="1 2" key="3">
    <citation type="submission" date="2019-11" db="EMBL/GenBank/DDBJ databases">
        <title>A de novo genome assembly of a pear dwarfing rootstock.</title>
        <authorList>
            <person name="Wang F."/>
            <person name="Wang J."/>
            <person name="Li S."/>
            <person name="Zhang Y."/>
            <person name="Fang M."/>
            <person name="Ma L."/>
            <person name="Zhao Y."/>
            <person name="Jiang S."/>
        </authorList>
    </citation>
    <scope>NUCLEOTIDE SEQUENCE [LARGE SCALE GENOMIC DNA]</scope>
    <source>
        <strain evidence="1">S2</strain>
        <tissue evidence="1">Leaf</tissue>
    </source>
</reference>
<protein>
    <submittedName>
        <fullName evidence="1">Receptor-like protein 2</fullName>
    </submittedName>
</protein>
<keyword evidence="1" id="KW-0675">Receptor</keyword>
<keyword evidence="2" id="KW-1185">Reference proteome</keyword>
<accession>A0A5N5EWW8</accession>
<sequence>MTVGLTKAQEREVCVDSFLPSPSQTTKYSWEFSRSVENNVIWVSKSDEILLDLWKPVVNTIHFPLSFSTNGTVGIQCP</sequence>
<gene>
    <name evidence="1" type="ORF">D8674_030483</name>
</gene>
<dbReference type="EMBL" id="SMOL01000781">
    <property type="protein sequence ID" value="KAB2595033.1"/>
    <property type="molecule type" value="Genomic_DNA"/>
</dbReference>